<gene>
    <name evidence="1" type="ORF">HanXRQr2_Chr16g0774931</name>
</gene>
<reference evidence="1" key="1">
    <citation type="journal article" date="2017" name="Nature">
        <title>The sunflower genome provides insights into oil metabolism, flowering and Asterid evolution.</title>
        <authorList>
            <person name="Badouin H."/>
            <person name="Gouzy J."/>
            <person name="Grassa C.J."/>
            <person name="Murat F."/>
            <person name="Staton S.E."/>
            <person name="Cottret L."/>
            <person name="Lelandais-Briere C."/>
            <person name="Owens G.L."/>
            <person name="Carrere S."/>
            <person name="Mayjonade B."/>
            <person name="Legrand L."/>
            <person name="Gill N."/>
            <person name="Kane N.C."/>
            <person name="Bowers J.E."/>
            <person name="Hubner S."/>
            <person name="Bellec A."/>
            <person name="Berard A."/>
            <person name="Berges H."/>
            <person name="Blanchet N."/>
            <person name="Boniface M.C."/>
            <person name="Brunel D."/>
            <person name="Catrice O."/>
            <person name="Chaidir N."/>
            <person name="Claudel C."/>
            <person name="Donnadieu C."/>
            <person name="Faraut T."/>
            <person name="Fievet G."/>
            <person name="Helmstetter N."/>
            <person name="King M."/>
            <person name="Knapp S.J."/>
            <person name="Lai Z."/>
            <person name="Le Paslier M.C."/>
            <person name="Lippi Y."/>
            <person name="Lorenzon L."/>
            <person name="Mandel J.R."/>
            <person name="Marage G."/>
            <person name="Marchand G."/>
            <person name="Marquand E."/>
            <person name="Bret-Mestries E."/>
            <person name="Morien E."/>
            <person name="Nambeesan S."/>
            <person name="Nguyen T."/>
            <person name="Pegot-Espagnet P."/>
            <person name="Pouilly N."/>
            <person name="Raftis F."/>
            <person name="Sallet E."/>
            <person name="Schiex T."/>
            <person name="Thomas J."/>
            <person name="Vandecasteele C."/>
            <person name="Vares D."/>
            <person name="Vear F."/>
            <person name="Vautrin S."/>
            <person name="Crespi M."/>
            <person name="Mangin B."/>
            <person name="Burke J.M."/>
            <person name="Salse J."/>
            <person name="Munos S."/>
            <person name="Vincourt P."/>
            <person name="Rieseberg L.H."/>
            <person name="Langlade N.B."/>
        </authorList>
    </citation>
    <scope>NUCLEOTIDE SEQUENCE</scope>
    <source>
        <tissue evidence="1">Leaves</tissue>
    </source>
</reference>
<protein>
    <submittedName>
        <fullName evidence="1">Uncharacterized protein</fullName>
    </submittedName>
</protein>
<comment type="caution">
    <text evidence="1">The sequence shown here is derived from an EMBL/GenBank/DDBJ whole genome shotgun (WGS) entry which is preliminary data.</text>
</comment>
<evidence type="ECO:0000313" key="1">
    <source>
        <dbReference type="EMBL" id="KAF5762288.1"/>
    </source>
</evidence>
<dbReference type="EMBL" id="MNCJ02000331">
    <property type="protein sequence ID" value="KAF5762288.1"/>
    <property type="molecule type" value="Genomic_DNA"/>
</dbReference>
<keyword evidence="2" id="KW-1185">Reference proteome</keyword>
<dbReference type="AlphaFoldDB" id="A0A9K3DWM7"/>
<proteinExistence type="predicted"/>
<sequence>MVTLLLAKMVLDEVGPEVFGITRNNELINGKAAITSYQSYDSLTVFSQRYYANSFGSYYFIQFQDREKDFEHKNHLALLVLSQIIVADMVDRSSIRRRKSIAMDNDSGQSSSSTAAVVIGSQIVCESVRHSAILRAASFRCILDSLQFALLDTRASAQSSTTLSSVPVPTRAY</sequence>
<dbReference type="Proteomes" id="UP000215914">
    <property type="component" value="Unassembled WGS sequence"/>
</dbReference>
<evidence type="ECO:0000313" key="2">
    <source>
        <dbReference type="Proteomes" id="UP000215914"/>
    </source>
</evidence>
<name>A0A9K3DWM7_HELAN</name>
<organism evidence="1 2">
    <name type="scientific">Helianthus annuus</name>
    <name type="common">Common sunflower</name>
    <dbReference type="NCBI Taxonomy" id="4232"/>
    <lineage>
        <taxon>Eukaryota</taxon>
        <taxon>Viridiplantae</taxon>
        <taxon>Streptophyta</taxon>
        <taxon>Embryophyta</taxon>
        <taxon>Tracheophyta</taxon>
        <taxon>Spermatophyta</taxon>
        <taxon>Magnoliopsida</taxon>
        <taxon>eudicotyledons</taxon>
        <taxon>Gunneridae</taxon>
        <taxon>Pentapetalae</taxon>
        <taxon>asterids</taxon>
        <taxon>campanulids</taxon>
        <taxon>Asterales</taxon>
        <taxon>Asteraceae</taxon>
        <taxon>Asteroideae</taxon>
        <taxon>Heliantheae alliance</taxon>
        <taxon>Heliantheae</taxon>
        <taxon>Helianthus</taxon>
    </lineage>
</organism>
<reference evidence="1" key="2">
    <citation type="submission" date="2020-06" db="EMBL/GenBank/DDBJ databases">
        <title>Helianthus annuus Genome sequencing and assembly Release 2.</title>
        <authorList>
            <person name="Gouzy J."/>
            <person name="Langlade N."/>
            <person name="Munos S."/>
        </authorList>
    </citation>
    <scope>NUCLEOTIDE SEQUENCE</scope>
    <source>
        <tissue evidence="1">Leaves</tissue>
    </source>
</reference>
<dbReference type="Gramene" id="mRNA:HanXRQr2_Chr16g0774931">
    <property type="protein sequence ID" value="mRNA:HanXRQr2_Chr16g0774931"/>
    <property type="gene ID" value="HanXRQr2_Chr16g0774931"/>
</dbReference>
<accession>A0A9K3DWM7</accession>